<keyword evidence="4" id="KW-1185">Reference proteome</keyword>
<keyword evidence="2" id="KW-1133">Transmembrane helix</keyword>
<keyword evidence="2" id="KW-0472">Membrane</keyword>
<sequence length="192" mass="19581">MSSEVEQSFTARPGAPAVEVPPVQQATPSAGVVATGAATTGVTGAGAGLVRRVAPRAALAPYRPPVVVPVPSTRLVPTVGSVTTATEHSWNRPFRVRRPDVRDANDRMLGLCGWATGLGVVGSGTALTGLLAVHGGRAPGWYEPTLAGLGLGVTGLIVAAFCLARHDRLPWIMLGLATVPVLLGLGLTLDTV</sequence>
<feature type="region of interest" description="Disordered" evidence="1">
    <location>
        <begin position="1"/>
        <end position="23"/>
    </location>
</feature>
<name>A0ABV8KN98_9ACTN</name>
<feature type="compositionally biased region" description="Polar residues" evidence="1">
    <location>
        <begin position="1"/>
        <end position="10"/>
    </location>
</feature>
<evidence type="ECO:0000313" key="4">
    <source>
        <dbReference type="Proteomes" id="UP001595868"/>
    </source>
</evidence>
<feature type="transmembrane region" description="Helical" evidence="2">
    <location>
        <begin position="171"/>
        <end position="189"/>
    </location>
</feature>
<evidence type="ECO:0000256" key="1">
    <source>
        <dbReference type="SAM" id="MobiDB-lite"/>
    </source>
</evidence>
<evidence type="ECO:0000256" key="2">
    <source>
        <dbReference type="SAM" id="Phobius"/>
    </source>
</evidence>
<keyword evidence="2" id="KW-0812">Transmembrane</keyword>
<protein>
    <submittedName>
        <fullName evidence="3">Uncharacterized protein</fullName>
    </submittedName>
</protein>
<dbReference type="RefSeq" id="WP_377546502.1">
    <property type="nucleotide sequence ID" value="NZ_JBHSBN010000010.1"/>
</dbReference>
<proteinExistence type="predicted"/>
<accession>A0ABV8KN98</accession>
<gene>
    <name evidence="3" type="ORF">ACFOX0_16435</name>
</gene>
<reference evidence="4" key="1">
    <citation type="journal article" date="2019" name="Int. J. Syst. Evol. Microbiol.">
        <title>The Global Catalogue of Microorganisms (GCM) 10K type strain sequencing project: providing services to taxonomists for standard genome sequencing and annotation.</title>
        <authorList>
            <consortium name="The Broad Institute Genomics Platform"/>
            <consortium name="The Broad Institute Genome Sequencing Center for Infectious Disease"/>
            <person name="Wu L."/>
            <person name="Ma J."/>
        </authorList>
    </citation>
    <scope>NUCLEOTIDE SEQUENCE [LARGE SCALE GENOMIC DNA]</scope>
    <source>
        <strain evidence="4">2902at01</strain>
    </source>
</reference>
<comment type="caution">
    <text evidence="3">The sequence shown here is derived from an EMBL/GenBank/DDBJ whole genome shotgun (WGS) entry which is preliminary data.</text>
</comment>
<dbReference type="Proteomes" id="UP001595868">
    <property type="component" value="Unassembled WGS sequence"/>
</dbReference>
<feature type="transmembrane region" description="Helical" evidence="2">
    <location>
        <begin position="145"/>
        <end position="164"/>
    </location>
</feature>
<evidence type="ECO:0000313" key="3">
    <source>
        <dbReference type="EMBL" id="MFC4107506.1"/>
    </source>
</evidence>
<dbReference type="EMBL" id="JBHSBN010000010">
    <property type="protein sequence ID" value="MFC4107506.1"/>
    <property type="molecule type" value="Genomic_DNA"/>
</dbReference>
<organism evidence="3 4">
    <name type="scientific">Micromonospora zhanjiangensis</name>
    <dbReference type="NCBI Taxonomy" id="1522057"/>
    <lineage>
        <taxon>Bacteria</taxon>
        <taxon>Bacillati</taxon>
        <taxon>Actinomycetota</taxon>
        <taxon>Actinomycetes</taxon>
        <taxon>Micromonosporales</taxon>
        <taxon>Micromonosporaceae</taxon>
        <taxon>Micromonospora</taxon>
    </lineage>
</organism>
<feature type="transmembrane region" description="Helical" evidence="2">
    <location>
        <begin position="108"/>
        <end position="133"/>
    </location>
</feature>